<gene>
    <name evidence="1" type="ORF">Adt_31495</name>
</gene>
<evidence type="ECO:0000313" key="2">
    <source>
        <dbReference type="Proteomes" id="UP001604336"/>
    </source>
</evidence>
<comment type="caution">
    <text evidence="1">The sequence shown here is derived from an EMBL/GenBank/DDBJ whole genome shotgun (WGS) entry which is preliminary data.</text>
</comment>
<reference evidence="2" key="1">
    <citation type="submission" date="2024-07" db="EMBL/GenBank/DDBJ databases">
        <title>Two chromosome-level genome assemblies of Korean endemic species Abeliophyllum distichum and Forsythia ovata (Oleaceae).</title>
        <authorList>
            <person name="Jang H."/>
        </authorList>
    </citation>
    <scope>NUCLEOTIDE SEQUENCE [LARGE SCALE GENOMIC DNA]</scope>
</reference>
<name>A0ABD1RE85_9LAMI</name>
<protein>
    <submittedName>
        <fullName evidence="1">Gag-protease polyprotein</fullName>
    </submittedName>
</protein>
<sequence length="119" mass="13631">MRRALVAQTMPPVPYPPMAPRASQVPPVHQVPPAHHATLDVSVIEQFCRYRPPTFDDGNDPLAAEEWMRIIEKKFRHIACPKNQNVLCAEFMLSGRAGHWWESASRTRTEDEKNNLSWA</sequence>
<dbReference type="EMBL" id="JBFOLK010000009">
    <property type="protein sequence ID" value="KAL2486739.1"/>
    <property type="molecule type" value="Genomic_DNA"/>
</dbReference>
<keyword evidence="2" id="KW-1185">Reference proteome</keyword>
<proteinExistence type="predicted"/>
<evidence type="ECO:0000313" key="1">
    <source>
        <dbReference type="EMBL" id="KAL2486739.1"/>
    </source>
</evidence>
<dbReference type="Proteomes" id="UP001604336">
    <property type="component" value="Unassembled WGS sequence"/>
</dbReference>
<accession>A0ABD1RE85</accession>
<organism evidence="1 2">
    <name type="scientific">Abeliophyllum distichum</name>
    <dbReference type="NCBI Taxonomy" id="126358"/>
    <lineage>
        <taxon>Eukaryota</taxon>
        <taxon>Viridiplantae</taxon>
        <taxon>Streptophyta</taxon>
        <taxon>Embryophyta</taxon>
        <taxon>Tracheophyta</taxon>
        <taxon>Spermatophyta</taxon>
        <taxon>Magnoliopsida</taxon>
        <taxon>eudicotyledons</taxon>
        <taxon>Gunneridae</taxon>
        <taxon>Pentapetalae</taxon>
        <taxon>asterids</taxon>
        <taxon>lamiids</taxon>
        <taxon>Lamiales</taxon>
        <taxon>Oleaceae</taxon>
        <taxon>Forsythieae</taxon>
        <taxon>Abeliophyllum</taxon>
    </lineage>
</organism>
<dbReference type="AlphaFoldDB" id="A0ABD1RE85"/>